<dbReference type="AlphaFoldDB" id="A0A194PXQ1"/>
<accession>A0A194PXQ1</accession>
<dbReference type="Proteomes" id="UP000053268">
    <property type="component" value="Unassembled WGS sequence"/>
</dbReference>
<dbReference type="Pfam" id="PF01963">
    <property type="entry name" value="TraB_PrgY_gumN"/>
    <property type="match status" value="2"/>
</dbReference>
<gene>
    <name evidence="2" type="ORF">RR46_10924</name>
</gene>
<dbReference type="STRING" id="66420.A0A194PXQ1"/>
<dbReference type="InterPro" id="IPR002816">
    <property type="entry name" value="TraB/PrgY/GumN_fam"/>
</dbReference>
<dbReference type="CDD" id="cd14726">
    <property type="entry name" value="TraB_PrgY-like"/>
    <property type="match status" value="2"/>
</dbReference>
<dbReference type="PANTHER" id="PTHR21530:SF7">
    <property type="entry name" value="TRAB DOMAIN-CONTAINING PROTEIN"/>
    <property type="match status" value="1"/>
</dbReference>
<name>A0A194PXQ1_PAPXU</name>
<proteinExistence type="predicted"/>
<protein>
    <submittedName>
        <fullName evidence="2">TraB domain-containing protein</fullName>
    </submittedName>
</protein>
<organism evidence="2 3">
    <name type="scientific">Papilio xuthus</name>
    <name type="common">Asian swallowtail butterfly</name>
    <dbReference type="NCBI Taxonomy" id="66420"/>
    <lineage>
        <taxon>Eukaryota</taxon>
        <taxon>Metazoa</taxon>
        <taxon>Ecdysozoa</taxon>
        <taxon>Arthropoda</taxon>
        <taxon>Hexapoda</taxon>
        <taxon>Insecta</taxon>
        <taxon>Pterygota</taxon>
        <taxon>Neoptera</taxon>
        <taxon>Endopterygota</taxon>
        <taxon>Lepidoptera</taxon>
        <taxon>Glossata</taxon>
        <taxon>Ditrysia</taxon>
        <taxon>Papilionoidea</taxon>
        <taxon>Papilionidae</taxon>
        <taxon>Papilioninae</taxon>
        <taxon>Papilio</taxon>
    </lineage>
</organism>
<reference evidence="2 3" key="1">
    <citation type="journal article" date="2015" name="Nat. Commun.">
        <title>Outbred genome sequencing and CRISPR/Cas9 gene editing in butterflies.</title>
        <authorList>
            <person name="Li X."/>
            <person name="Fan D."/>
            <person name="Zhang W."/>
            <person name="Liu G."/>
            <person name="Zhang L."/>
            <person name="Zhao L."/>
            <person name="Fang X."/>
            <person name="Chen L."/>
            <person name="Dong Y."/>
            <person name="Chen Y."/>
            <person name="Ding Y."/>
            <person name="Zhao R."/>
            <person name="Feng M."/>
            <person name="Zhu Y."/>
            <person name="Feng Y."/>
            <person name="Jiang X."/>
            <person name="Zhu D."/>
            <person name="Xiang H."/>
            <person name="Feng X."/>
            <person name="Li S."/>
            <person name="Wang J."/>
            <person name="Zhang G."/>
            <person name="Kronforst M.R."/>
            <person name="Wang W."/>
        </authorList>
    </citation>
    <scope>NUCLEOTIDE SEQUENCE [LARGE SCALE GENOMIC DNA]</scope>
    <source>
        <strain evidence="2">Ya'a_city_454_Px</strain>
        <tissue evidence="2">Whole body</tissue>
    </source>
</reference>
<feature type="region of interest" description="Disordered" evidence="1">
    <location>
        <begin position="63"/>
        <end position="102"/>
    </location>
</feature>
<evidence type="ECO:0000313" key="2">
    <source>
        <dbReference type="EMBL" id="KPI97803.1"/>
    </source>
</evidence>
<dbReference type="InterPro" id="IPR046345">
    <property type="entry name" value="TraB_PrgY-like"/>
</dbReference>
<evidence type="ECO:0000256" key="1">
    <source>
        <dbReference type="SAM" id="MobiDB-lite"/>
    </source>
</evidence>
<dbReference type="EMBL" id="KQ459586">
    <property type="protein sequence ID" value="KPI97803.1"/>
    <property type="molecule type" value="Genomic_DNA"/>
</dbReference>
<keyword evidence="3" id="KW-1185">Reference proteome</keyword>
<feature type="compositionally biased region" description="Basic and acidic residues" evidence="1">
    <location>
        <begin position="75"/>
        <end position="92"/>
    </location>
</feature>
<dbReference type="PANTHER" id="PTHR21530">
    <property type="entry name" value="PHEROMONE SHUTDOWN PROTEIN"/>
    <property type="match status" value="1"/>
</dbReference>
<sequence length="672" mass="75616">MDTIKNDKSSLGTNLEKEQLLMNQKPPGVKCDIVNECQMFLKAEDGGGDAHLKMTDSISTKIDGENDIVRPTTSKKQEETSEKAMEENKNESDSEANEEMPSTVTVLDTPDGGKVYLVGTAHFSIKSQEDVSRVIQEVSPHIVMVELCEQRTNILLLDEEIILREAKNINIKKIRATMAQNGVFNGLMYILLLNMSAHITRELGMAPGGEFRRAMAEAKKIPNCVLQLGDRAIDITLHRAIASLTWGQTIRFIWHLLTSNQSISVEEVEKCKMKKMLDDMLEEMAEEFPALKRVFVVERDMYLCHSLQIAAMQPRNEPCRIVGVVGIGHVAGIVEHWGKITAQDITPLLVVPPPSLSTRILRVSVRAACAGAIIYAVYKFFPRPVTLPSRVCSYDSGLTLPNTATVLQNDAAAKVVVLGTVHFSKKSVEEVSQIVHSLKPNAILVELCRQRVSLLELDDKKFLEDAKKFDSKKFSQTMKEHKGVVSGMLHAMLLKTYADLAKELGVAPGGEFRRAYQEMKKIPGCKLFLGDRPIQITISRAFQSLNMIEIGQVLYHLSKTNQKPLDKFQIEKYKSKEFVQSQFDEITREVPAFKKIFHVFVDERDRCLAYSLQECVRTVQNPRVLAVVGIGHVNGISRYYGKMRQEDIVPLLLRLQQTEKYFIPVQKKPVMS</sequence>
<evidence type="ECO:0000313" key="3">
    <source>
        <dbReference type="Proteomes" id="UP000053268"/>
    </source>
</evidence>